<evidence type="ECO:0000259" key="2">
    <source>
        <dbReference type="PROSITE" id="PS50887"/>
    </source>
</evidence>
<dbReference type="Pfam" id="PF00990">
    <property type="entry name" value="GGDEF"/>
    <property type="match status" value="1"/>
</dbReference>
<dbReference type="InterPro" id="IPR000160">
    <property type="entry name" value="GGDEF_dom"/>
</dbReference>
<dbReference type="AlphaFoldDB" id="A0A7G6WW26"/>
<dbReference type="InterPro" id="IPR043128">
    <property type="entry name" value="Rev_trsase/Diguanyl_cyclase"/>
</dbReference>
<name>A0A7G6WW26_9ACTN</name>
<accession>A0A7G6WW26</accession>
<feature type="transmembrane region" description="Helical" evidence="1">
    <location>
        <begin position="38"/>
        <end position="60"/>
    </location>
</feature>
<proteinExistence type="predicted"/>
<gene>
    <name evidence="3" type="ORF">F1D05_10155</name>
</gene>
<dbReference type="GO" id="GO:0005886">
    <property type="term" value="C:plasma membrane"/>
    <property type="evidence" value="ECO:0007669"/>
    <property type="project" value="TreeGrafter"/>
</dbReference>
<dbReference type="PANTHER" id="PTHR45138:SF9">
    <property type="entry name" value="DIGUANYLATE CYCLASE DGCM-RELATED"/>
    <property type="match status" value="1"/>
</dbReference>
<reference evidence="4" key="1">
    <citation type="submission" date="2019-09" db="EMBL/GenBank/DDBJ databases">
        <title>Antimicrobial potential of Antarctic Bacteria.</title>
        <authorList>
            <person name="Benaud N."/>
            <person name="Edwards R.J."/>
            <person name="Ferrari B.C."/>
        </authorList>
    </citation>
    <scope>NUCLEOTIDE SEQUENCE [LARGE SCALE GENOMIC DNA]</scope>
    <source>
        <strain evidence="4">SPB151</strain>
    </source>
</reference>
<feature type="transmembrane region" description="Helical" evidence="1">
    <location>
        <begin position="221"/>
        <end position="242"/>
    </location>
</feature>
<dbReference type="InterPro" id="IPR029787">
    <property type="entry name" value="Nucleotide_cyclase"/>
</dbReference>
<feature type="domain" description="GGDEF" evidence="2">
    <location>
        <begin position="297"/>
        <end position="435"/>
    </location>
</feature>
<evidence type="ECO:0000313" key="4">
    <source>
        <dbReference type="Proteomes" id="UP000515563"/>
    </source>
</evidence>
<dbReference type="CDD" id="cd01949">
    <property type="entry name" value="GGDEF"/>
    <property type="match status" value="1"/>
</dbReference>
<feature type="transmembrane region" description="Helical" evidence="1">
    <location>
        <begin position="176"/>
        <end position="201"/>
    </location>
</feature>
<keyword evidence="1" id="KW-0812">Transmembrane</keyword>
<dbReference type="SUPFAM" id="SSF55073">
    <property type="entry name" value="Nucleotide cyclase"/>
    <property type="match status" value="1"/>
</dbReference>
<dbReference type="PANTHER" id="PTHR45138">
    <property type="entry name" value="REGULATORY COMPONENTS OF SENSORY TRANSDUCTION SYSTEM"/>
    <property type="match status" value="1"/>
</dbReference>
<keyword evidence="4" id="KW-1185">Reference proteome</keyword>
<dbReference type="EMBL" id="CP043661">
    <property type="protein sequence ID" value="QNE18191.1"/>
    <property type="molecule type" value="Genomic_DNA"/>
</dbReference>
<sequence length="439" mass="46498">MLIIRHCRPKRRRRRETDVGAGSWSPARWALWSAPSVVVGYVLAVDALAIAVLGGSLVGVDIASGDWIRFAALAAGSAIHIEAGREIDRLRWSAAEGATYVNLKAMWVFASVLILPLPLAIAITALSYLHSWSRLRRSAPHRNVFSASTVVLASAAAVVCLTTLNPDGHPGYTGGAIGLVAVSVAATAYWFINYTLVVGAVVLSNPDSSARKALGQLSDQFLVAGAIGLGITTAALLIYQPWLAVAQLITVLGLHRALLVGQFQTAARTDSNTGLANTVFWHEIATKELERARNNHTPLGVLYLDLDHFKAINDTHGHLAGDQVLKAVAAELKHDVRTGDLVGRLGGEEFAILLPNASPDETTNAAERIRRRIAGLVITVTTQRGPATVDGLTCSIGAATYPTAGHTLDGLLLAADTATYTAKSSGRNRVITAPHVHAN</sequence>
<dbReference type="InterPro" id="IPR050469">
    <property type="entry name" value="Diguanylate_Cyclase"/>
</dbReference>
<dbReference type="PROSITE" id="PS50887">
    <property type="entry name" value="GGDEF"/>
    <property type="match status" value="1"/>
</dbReference>
<dbReference type="GO" id="GO:0052621">
    <property type="term" value="F:diguanylate cyclase activity"/>
    <property type="evidence" value="ECO:0007669"/>
    <property type="project" value="TreeGrafter"/>
</dbReference>
<keyword evidence="1" id="KW-1133">Transmembrane helix</keyword>
<organism evidence="3 4">
    <name type="scientific">Kribbella qitaiheensis</name>
    <dbReference type="NCBI Taxonomy" id="1544730"/>
    <lineage>
        <taxon>Bacteria</taxon>
        <taxon>Bacillati</taxon>
        <taxon>Actinomycetota</taxon>
        <taxon>Actinomycetes</taxon>
        <taxon>Propionibacteriales</taxon>
        <taxon>Kribbellaceae</taxon>
        <taxon>Kribbella</taxon>
    </lineage>
</organism>
<dbReference type="SMART" id="SM00267">
    <property type="entry name" value="GGDEF"/>
    <property type="match status" value="1"/>
</dbReference>
<dbReference type="GO" id="GO:0043709">
    <property type="term" value="P:cell adhesion involved in single-species biofilm formation"/>
    <property type="evidence" value="ECO:0007669"/>
    <property type="project" value="TreeGrafter"/>
</dbReference>
<dbReference type="Proteomes" id="UP000515563">
    <property type="component" value="Chromosome"/>
</dbReference>
<feature type="transmembrane region" description="Helical" evidence="1">
    <location>
        <begin position="105"/>
        <end position="132"/>
    </location>
</feature>
<dbReference type="FunFam" id="3.30.70.270:FF:000001">
    <property type="entry name" value="Diguanylate cyclase domain protein"/>
    <property type="match status" value="1"/>
</dbReference>
<reference evidence="3 4" key="2">
    <citation type="journal article" date="2020" name="Microbiol. Resour. Announc.">
        <title>Antarctic desert soil bacteria exhibit high novel natural product potential, evaluated through long-read genome sequencing and comparative genomics.</title>
        <authorList>
            <person name="Benaud N."/>
            <person name="Edwards R.J."/>
            <person name="Amos T.G."/>
            <person name="D'Agostino P.M."/>
            <person name="Gutierrez-Chavez C."/>
            <person name="Montgomery K."/>
            <person name="Nicetic I."/>
            <person name="Ferrari B.C."/>
        </authorList>
    </citation>
    <scope>NUCLEOTIDE SEQUENCE [LARGE SCALE GENOMIC DNA]</scope>
    <source>
        <strain evidence="3 4">SPB151</strain>
    </source>
</reference>
<dbReference type="NCBIfam" id="TIGR00254">
    <property type="entry name" value="GGDEF"/>
    <property type="match status" value="1"/>
</dbReference>
<dbReference type="GO" id="GO:1902201">
    <property type="term" value="P:negative regulation of bacterial-type flagellum-dependent cell motility"/>
    <property type="evidence" value="ECO:0007669"/>
    <property type="project" value="TreeGrafter"/>
</dbReference>
<evidence type="ECO:0000313" key="3">
    <source>
        <dbReference type="EMBL" id="QNE18191.1"/>
    </source>
</evidence>
<protein>
    <submittedName>
        <fullName evidence="3">GGDEF domain-containing protein</fullName>
    </submittedName>
</protein>
<feature type="transmembrane region" description="Helical" evidence="1">
    <location>
        <begin position="144"/>
        <end position="164"/>
    </location>
</feature>
<evidence type="ECO:0000256" key="1">
    <source>
        <dbReference type="SAM" id="Phobius"/>
    </source>
</evidence>
<dbReference type="KEGG" id="kqi:F1D05_10155"/>
<keyword evidence="1" id="KW-0472">Membrane</keyword>
<dbReference type="Gene3D" id="3.30.70.270">
    <property type="match status" value="1"/>
</dbReference>